<evidence type="ECO:0000259" key="1">
    <source>
        <dbReference type="SMART" id="SM00849"/>
    </source>
</evidence>
<dbReference type="InterPro" id="IPR036866">
    <property type="entry name" value="RibonucZ/Hydroxyglut_hydro"/>
</dbReference>
<organism evidence="2 3">
    <name type="scientific">Sulfoacidibacillus thermotolerans</name>
    <name type="common">Acidibacillus sulfuroxidans</name>
    <dbReference type="NCBI Taxonomy" id="1765684"/>
    <lineage>
        <taxon>Bacteria</taxon>
        <taxon>Bacillati</taxon>
        <taxon>Bacillota</taxon>
        <taxon>Bacilli</taxon>
        <taxon>Bacillales</taxon>
        <taxon>Alicyclobacillaceae</taxon>
        <taxon>Sulfoacidibacillus</taxon>
    </lineage>
</organism>
<feature type="domain" description="Metallo-beta-lactamase" evidence="1">
    <location>
        <begin position="15"/>
        <end position="195"/>
    </location>
</feature>
<dbReference type="RefSeq" id="WP_109431275.1">
    <property type="nucleotide sequence ID" value="NZ_MPDK01000022.1"/>
</dbReference>
<accession>A0A2U3D6P2</accession>
<keyword evidence="2" id="KW-0378">Hydrolase</keyword>
<reference evidence="2 3" key="1">
    <citation type="submission" date="2016-11" db="EMBL/GenBank/DDBJ databases">
        <title>Comparative genomics of Acidibacillus ferroxidans species.</title>
        <authorList>
            <person name="Oliveira G."/>
            <person name="Nunes G."/>
            <person name="Oliveira R."/>
            <person name="Araujo F."/>
            <person name="Salim A."/>
            <person name="Scholte L."/>
            <person name="Morais D."/>
            <person name="Nancucheo I."/>
            <person name="Johnson D.B."/>
            <person name="Grail B."/>
            <person name="Bittencourt J."/>
            <person name="Valadares R."/>
        </authorList>
    </citation>
    <scope>NUCLEOTIDE SEQUENCE [LARGE SCALE GENOMIC DNA]</scope>
    <source>
        <strain evidence="2 3">Y002</strain>
    </source>
</reference>
<dbReference type="PANTHER" id="PTHR42951">
    <property type="entry name" value="METALLO-BETA-LACTAMASE DOMAIN-CONTAINING"/>
    <property type="match status" value="1"/>
</dbReference>
<dbReference type="CDD" id="cd07721">
    <property type="entry name" value="yflN-like_MBL-fold"/>
    <property type="match status" value="1"/>
</dbReference>
<gene>
    <name evidence="2" type="ORF">BM613_11115</name>
</gene>
<proteinExistence type="predicted"/>
<sequence length="209" mass="23411">MEIAPNVHLLEETKGSYCYLITGQEPVLIDTFMPGRIANVIQGLARIGLQPTDLAHILLTHSDVDHIGNAKQLQEQSGATLWAPREELPVIYNLQKDRGIRRVIRALMKVEQPVIDQTYEAWNQIAGLEIIPTPGHTPGHVSIRYGDILLAGDLVTTRNGKLRPAPAFLTWDRLALQKSLKEIGKRPFQWICPAHGKPVQRGSLWDILQ</sequence>
<evidence type="ECO:0000313" key="3">
    <source>
        <dbReference type="Proteomes" id="UP000245380"/>
    </source>
</evidence>
<dbReference type="SMART" id="SM00849">
    <property type="entry name" value="Lactamase_B"/>
    <property type="match status" value="1"/>
</dbReference>
<dbReference type="EMBL" id="MPDK01000022">
    <property type="protein sequence ID" value="PWI56947.1"/>
    <property type="molecule type" value="Genomic_DNA"/>
</dbReference>
<keyword evidence="3" id="KW-1185">Reference proteome</keyword>
<dbReference type="GO" id="GO:0016787">
    <property type="term" value="F:hydrolase activity"/>
    <property type="evidence" value="ECO:0007669"/>
    <property type="project" value="UniProtKB-KW"/>
</dbReference>
<dbReference type="OrthoDB" id="9802248at2"/>
<dbReference type="Proteomes" id="UP000245380">
    <property type="component" value="Unassembled WGS sequence"/>
</dbReference>
<dbReference type="InterPro" id="IPR050855">
    <property type="entry name" value="NDM-1-like"/>
</dbReference>
<name>A0A2U3D6P2_SULT2</name>
<dbReference type="AlphaFoldDB" id="A0A2U3D6P2"/>
<dbReference type="PANTHER" id="PTHR42951:SF17">
    <property type="entry name" value="METALLO-BETA-LACTAMASE DOMAIN-CONTAINING PROTEIN"/>
    <property type="match status" value="1"/>
</dbReference>
<dbReference type="Gene3D" id="3.60.15.10">
    <property type="entry name" value="Ribonuclease Z/Hydroxyacylglutathione hydrolase-like"/>
    <property type="match status" value="1"/>
</dbReference>
<dbReference type="Pfam" id="PF00753">
    <property type="entry name" value="Lactamase_B"/>
    <property type="match status" value="1"/>
</dbReference>
<evidence type="ECO:0000313" key="2">
    <source>
        <dbReference type="EMBL" id="PWI56947.1"/>
    </source>
</evidence>
<dbReference type="SUPFAM" id="SSF56281">
    <property type="entry name" value="Metallo-hydrolase/oxidoreductase"/>
    <property type="match status" value="1"/>
</dbReference>
<comment type="caution">
    <text evidence="2">The sequence shown here is derived from an EMBL/GenBank/DDBJ whole genome shotgun (WGS) entry which is preliminary data.</text>
</comment>
<protein>
    <submittedName>
        <fullName evidence="2">MBL fold metallo-hydrolase</fullName>
    </submittedName>
</protein>
<dbReference type="InterPro" id="IPR001279">
    <property type="entry name" value="Metallo-B-lactamas"/>
</dbReference>